<proteinExistence type="predicted"/>
<comment type="caution">
    <text evidence="2">The sequence shown here is derived from an EMBL/GenBank/DDBJ whole genome shotgun (WGS) entry which is preliminary data.</text>
</comment>
<evidence type="ECO:0000313" key="2">
    <source>
        <dbReference type="EMBL" id="GIY90923.1"/>
    </source>
</evidence>
<dbReference type="EMBL" id="BPLQ01015723">
    <property type="protein sequence ID" value="GIY90923.1"/>
    <property type="molecule type" value="Genomic_DNA"/>
</dbReference>
<dbReference type="PROSITE" id="PS50878">
    <property type="entry name" value="RT_POL"/>
    <property type="match status" value="1"/>
</dbReference>
<evidence type="ECO:0000313" key="3">
    <source>
        <dbReference type="Proteomes" id="UP001054837"/>
    </source>
</evidence>
<feature type="domain" description="Reverse transcriptase" evidence="1">
    <location>
        <begin position="1"/>
        <end position="108"/>
    </location>
</feature>
<reference evidence="2 3" key="1">
    <citation type="submission" date="2021-06" db="EMBL/GenBank/DDBJ databases">
        <title>Caerostris darwini draft genome.</title>
        <authorList>
            <person name="Kono N."/>
            <person name="Arakawa K."/>
        </authorList>
    </citation>
    <scope>NUCLEOTIDE SEQUENCE [LARGE SCALE GENOMIC DNA]</scope>
</reference>
<organism evidence="2 3">
    <name type="scientific">Caerostris darwini</name>
    <dbReference type="NCBI Taxonomy" id="1538125"/>
    <lineage>
        <taxon>Eukaryota</taxon>
        <taxon>Metazoa</taxon>
        <taxon>Ecdysozoa</taxon>
        <taxon>Arthropoda</taxon>
        <taxon>Chelicerata</taxon>
        <taxon>Arachnida</taxon>
        <taxon>Araneae</taxon>
        <taxon>Araneomorphae</taxon>
        <taxon>Entelegynae</taxon>
        <taxon>Araneoidea</taxon>
        <taxon>Araneidae</taxon>
        <taxon>Caerostris</taxon>
    </lineage>
</organism>
<dbReference type="InterPro" id="IPR000477">
    <property type="entry name" value="RT_dom"/>
</dbReference>
<gene>
    <name evidence="2" type="ORF">CDAR_491291</name>
</gene>
<sequence>MGIPQGSCLGPALWNIFINDLLEIDFGNRVKIQAFADDLIIMMMEKATYLFKRTNVPYGHFEDDDSIYQGLESKTGGKAEKTRNSKETKSLKRDIYYQKLFPYSDNNSITNCIISMANGIISKEQHIVEEENDETAFAALMKRQQVLESSPFSEVEFDFDLDSNSDSSSEEE</sequence>
<dbReference type="Proteomes" id="UP001054837">
    <property type="component" value="Unassembled WGS sequence"/>
</dbReference>
<dbReference type="AlphaFoldDB" id="A0AAV4X8X1"/>
<evidence type="ECO:0000259" key="1">
    <source>
        <dbReference type="PROSITE" id="PS50878"/>
    </source>
</evidence>
<protein>
    <recommendedName>
        <fullName evidence="1">Reverse transcriptase domain-containing protein</fullName>
    </recommendedName>
</protein>
<name>A0AAV4X8X1_9ARAC</name>
<accession>A0AAV4X8X1</accession>
<keyword evidence="3" id="KW-1185">Reference proteome</keyword>